<dbReference type="PRINTS" id="PR00173">
    <property type="entry name" value="EDTRNSPORT"/>
</dbReference>
<feature type="transmembrane region" description="Helical" evidence="10">
    <location>
        <begin position="215"/>
        <end position="237"/>
    </location>
</feature>
<keyword evidence="2" id="KW-0813">Transport</keyword>
<reference evidence="13" key="2">
    <citation type="submission" date="2020-09" db="EMBL/GenBank/DDBJ databases">
        <authorList>
            <person name="Sun Q."/>
            <person name="Kim S."/>
        </authorList>
    </citation>
    <scope>NUCLEOTIDE SEQUENCE</scope>
    <source>
        <strain evidence="13">KCTC 32513</strain>
    </source>
</reference>
<dbReference type="Gene3D" id="3.40.50.720">
    <property type="entry name" value="NAD(P)-binding Rossmann-like Domain"/>
    <property type="match status" value="1"/>
</dbReference>
<feature type="transmembrane region" description="Helical" evidence="10">
    <location>
        <begin position="189"/>
        <end position="209"/>
    </location>
</feature>
<feature type="domain" description="Cation/H+ exchanger transmembrane" evidence="11">
    <location>
        <begin position="34"/>
        <end position="422"/>
    </location>
</feature>
<dbReference type="Pfam" id="PF02254">
    <property type="entry name" value="TrkA_N"/>
    <property type="match status" value="1"/>
</dbReference>
<dbReference type="GO" id="GO:1902600">
    <property type="term" value="P:proton transmembrane transport"/>
    <property type="evidence" value="ECO:0007669"/>
    <property type="project" value="InterPro"/>
</dbReference>
<gene>
    <name evidence="13" type="ORF">GCM10009069_17390</name>
</gene>
<evidence type="ECO:0000256" key="6">
    <source>
        <dbReference type="ARBA" id="ARBA00022989"/>
    </source>
</evidence>
<evidence type="ECO:0000256" key="5">
    <source>
        <dbReference type="ARBA" id="ARBA00022692"/>
    </source>
</evidence>
<keyword evidence="3" id="KW-0050">Antiport</keyword>
<evidence type="ECO:0000313" key="13">
    <source>
        <dbReference type="EMBL" id="GHA94912.1"/>
    </source>
</evidence>
<dbReference type="Pfam" id="PF00999">
    <property type="entry name" value="Na_H_Exchanger"/>
    <property type="match status" value="1"/>
</dbReference>
<dbReference type="InterPro" id="IPR038770">
    <property type="entry name" value="Na+/solute_symporter_sf"/>
</dbReference>
<evidence type="ECO:0000256" key="8">
    <source>
        <dbReference type="ARBA" id="ARBA00023136"/>
    </source>
</evidence>
<feature type="transmembrane region" description="Helical" evidence="10">
    <location>
        <begin position="12"/>
        <end position="35"/>
    </location>
</feature>
<comment type="caution">
    <text evidence="13">The sequence shown here is derived from an EMBL/GenBank/DDBJ whole genome shotgun (WGS) entry which is preliminary data.</text>
</comment>
<dbReference type="PANTHER" id="PTHR32507:SF0">
    <property type="entry name" value="NA(+)_H(+) ANTIPORTER 2-RELATED"/>
    <property type="match status" value="1"/>
</dbReference>
<protein>
    <submittedName>
        <fullName evidence="13">Sodium/hydrogen exchanger</fullName>
    </submittedName>
</protein>
<organism evidence="13 14">
    <name type="scientific">Algimonas arctica</name>
    <dbReference type="NCBI Taxonomy" id="1479486"/>
    <lineage>
        <taxon>Bacteria</taxon>
        <taxon>Pseudomonadati</taxon>
        <taxon>Pseudomonadota</taxon>
        <taxon>Alphaproteobacteria</taxon>
        <taxon>Maricaulales</taxon>
        <taxon>Robiginitomaculaceae</taxon>
        <taxon>Algimonas</taxon>
    </lineage>
</organism>
<dbReference type="GO" id="GO:0015297">
    <property type="term" value="F:antiporter activity"/>
    <property type="evidence" value="ECO:0007669"/>
    <property type="project" value="UniProtKB-KW"/>
</dbReference>
<feature type="transmembrane region" description="Helical" evidence="10">
    <location>
        <begin position="304"/>
        <end position="327"/>
    </location>
</feature>
<evidence type="ECO:0000256" key="3">
    <source>
        <dbReference type="ARBA" id="ARBA00022449"/>
    </source>
</evidence>
<evidence type="ECO:0000256" key="2">
    <source>
        <dbReference type="ARBA" id="ARBA00022448"/>
    </source>
</evidence>
<dbReference type="EMBL" id="BMZH01000006">
    <property type="protein sequence ID" value="GHA94912.1"/>
    <property type="molecule type" value="Genomic_DNA"/>
</dbReference>
<feature type="region of interest" description="Disordered" evidence="9">
    <location>
        <begin position="628"/>
        <end position="653"/>
    </location>
</feature>
<dbReference type="GO" id="GO:0006813">
    <property type="term" value="P:potassium ion transport"/>
    <property type="evidence" value="ECO:0007669"/>
    <property type="project" value="InterPro"/>
</dbReference>
<feature type="transmembrane region" description="Helical" evidence="10">
    <location>
        <begin position="119"/>
        <end position="141"/>
    </location>
</feature>
<keyword evidence="6 10" id="KW-1133">Transmembrane helix</keyword>
<dbReference type="Gene3D" id="1.20.1530.20">
    <property type="match status" value="1"/>
</dbReference>
<dbReference type="InterPro" id="IPR003148">
    <property type="entry name" value="RCK_N"/>
</dbReference>
<sequence>MAASMTADAAHAMAFSLPIKIALIGVLGIGAQWLAWRLQRPAIVLMAVAGLIFGPLLGALLQFNLPTPIADFVQLFRLDPVNDFGDLYRPLVGLSVAIILFEGGLNLRFRDLGDARNAVLRMVFLGGPIAWVLGAMAAYYIVGLPLLIAVMVGGLFVVTGPTVIMPLLRQAHLKPRPANILKWEGIVNDPVGALFAVIGYEIIVFQLTGVSAAAIFGRLAFAAIFGVVIGIASAYALAWSFRRGHIPEYLKAPVVLAWVLAVYVLSNKLADETGLLTVTAMGMTMANLKFAAQVEMRRFKETITIILVSGVFVILTATLTPAVLKAFLLEWRVWAFVAAMMVLVRPIAVMLSTLGTGLNWRESLLVSLIAPRGIVAVAVAGLFAAELQALGLDQGALFVPLAFALVGVTVIFAGFFIGPLAKALGQSAGGGDGVLIVGANPWSLGLAKALRDMNINVLIADTNWRRLRAARLDGHNTYFGEVLSESADYSLDHSQFNHIISATPNDAYNALVSVEFGPELGRNRVFQIMNNDGEAEDESIAFTSRGRTLTSRGRSFDALTRDWWNGWRFRVTKLSDEYSLEDFYRDRGDNLDLIVAKKADGSLEFIQPGQEDRARKATVLSFCPATDKDVSRGEGAKRAGGSTLAGPTAKLPT</sequence>
<dbReference type="GO" id="GO:0005886">
    <property type="term" value="C:plasma membrane"/>
    <property type="evidence" value="ECO:0007669"/>
    <property type="project" value="UniProtKB-SubCell"/>
</dbReference>
<dbReference type="InterPro" id="IPR036291">
    <property type="entry name" value="NAD(P)-bd_dom_sf"/>
</dbReference>
<evidence type="ECO:0000259" key="12">
    <source>
        <dbReference type="Pfam" id="PF02254"/>
    </source>
</evidence>
<keyword evidence="7" id="KW-0406">Ion transport</keyword>
<feature type="transmembrane region" description="Helical" evidence="10">
    <location>
        <begin position="87"/>
        <end position="107"/>
    </location>
</feature>
<feature type="domain" description="RCK N-terminal" evidence="12">
    <location>
        <begin position="434"/>
        <end position="515"/>
    </location>
</feature>
<evidence type="ECO:0000256" key="9">
    <source>
        <dbReference type="SAM" id="MobiDB-lite"/>
    </source>
</evidence>
<comment type="subcellular location">
    <subcellularLocation>
        <location evidence="1">Cell membrane</location>
        <topology evidence="1">Multi-pass membrane protein</topology>
    </subcellularLocation>
</comment>
<dbReference type="Proteomes" id="UP000634004">
    <property type="component" value="Unassembled WGS sequence"/>
</dbReference>
<feature type="transmembrane region" description="Helical" evidence="10">
    <location>
        <begin position="42"/>
        <end position="63"/>
    </location>
</feature>
<dbReference type="SUPFAM" id="SSF51735">
    <property type="entry name" value="NAD(P)-binding Rossmann-fold domains"/>
    <property type="match status" value="1"/>
</dbReference>
<dbReference type="RefSeq" id="WP_189497488.1">
    <property type="nucleotide sequence ID" value="NZ_BMZH01000006.1"/>
</dbReference>
<evidence type="ECO:0000259" key="11">
    <source>
        <dbReference type="Pfam" id="PF00999"/>
    </source>
</evidence>
<reference evidence="13" key="1">
    <citation type="journal article" date="2014" name="Int. J. Syst. Evol. Microbiol.">
        <title>Complete genome sequence of Corynebacterium casei LMG S-19264T (=DSM 44701T), isolated from a smear-ripened cheese.</title>
        <authorList>
            <consortium name="US DOE Joint Genome Institute (JGI-PGF)"/>
            <person name="Walter F."/>
            <person name="Albersmeier A."/>
            <person name="Kalinowski J."/>
            <person name="Ruckert C."/>
        </authorList>
    </citation>
    <scope>NUCLEOTIDE SEQUENCE</scope>
    <source>
        <strain evidence="13">KCTC 32513</strain>
    </source>
</reference>
<feature type="transmembrane region" description="Helical" evidence="10">
    <location>
        <begin position="333"/>
        <end position="352"/>
    </location>
</feature>
<feature type="transmembrane region" description="Helical" evidence="10">
    <location>
        <begin position="147"/>
        <end position="168"/>
    </location>
</feature>
<feature type="transmembrane region" description="Helical" evidence="10">
    <location>
        <begin position="397"/>
        <end position="417"/>
    </location>
</feature>
<dbReference type="PANTHER" id="PTHR32507">
    <property type="entry name" value="NA(+)/H(+) ANTIPORTER 1"/>
    <property type="match status" value="1"/>
</dbReference>
<evidence type="ECO:0000256" key="10">
    <source>
        <dbReference type="SAM" id="Phobius"/>
    </source>
</evidence>
<evidence type="ECO:0000256" key="7">
    <source>
        <dbReference type="ARBA" id="ARBA00023065"/>
    </source>
</evidence>
<name>A0A8J3G2A7_9PROT</name>
<proteinExistence type="predicted"/>
<keyword evidence="8 10" id="KW-0472">Membrane</keyword>
<evidence type="ECO:0000256" key="4">
    <source>
        <dbReference type="ARBA" id="ARBA00022475"/>
    </source>
</evidence>
<dbReference type="AlphaFoldDB" id="A0A8J3G2A7"/>
<keyword evidence="5 10" id="KW-0812">Transmembrane</keyword>
<accession>A0A8J3G2A7</accession>
<feature type="compositionally biased region" description="Basic and acidic residues" evidence="9">
    <location>
        <begin position="628"/>
        <end position="637"/>
    </location>
</feature>
<evidence type="ECO:0000313" key="14">
    <source>
        <dbReference type="Proteomes" id="UP000634004"/>
    </source>
</evidence>
<keyword evidence="4" id="KW-1003">Cell membrane</keyword>
<dbReference type="InterPro" id="IPR006153">
    <property type="entry name" value="Cation/H_exchanger_TM"/>
</dbReference>
<evidence type="ECO:0000256" key="1">
    <source>
        <dbReference type="ARBA" id="ARBA00004651"/>
    </source>
</evidence>
<keyword evidence="14" id="KW-1185">Reference proteome</keyword>
<feature type="transmembrane region" description="Helical" evidence="10">
    <location>
        <begin position="364"/>
        <end position="385"/>
    </location>
</feature>